<feature type="transmembrane region" description="Helical" evidence="5">
    <location>
        <begin position="41"/>
        <end position="59"/>
    </location>
</feature>
<dbReference type="InterPro" id="IPR005829">
    <property type="entry name" value="Sugar_transporter_CS"/>
</dbReference>
<feature type="transmembrane region" description="Helical" evidence="5">
    <location>
        <begin position="297"/>
        <end position="317"/>
    </location>
</feature>
<keyword evidence="2 5" id="KW-0812">Transmembrane</keyword>
<feature type="transmembrane region" description="Helical" evidence="5">
    <location>
        <begin position="205"/>
        <end position="225"/>
    </location>
</feature>
<dbReference type="EMBL" id="JASHIE010000009">
    <property type="protein sequence ID" value="MDI9875690.1"/>
    <property type="molecule type" value="Genomic_DNA"/>
</dbReference>
<dbReference type="PROSITE" id="PS50850">
    <property type="entry name" value="MFS"/>
    <property type="match status" value="1"/>
</dbReference>
<organism evidence="7 8">
    <name type="scientific">Flectobacillus rivi</name>
    <dbReference type="NCBI Taxonomy" id="2984209"/>
    <lineage>
        <taxon>Bacteria</taxon>
        <taxon>Pseudomonadati</taxon>
        <taxon>Bacteroidota</taxon>
        <taxon>Cytophagia</taxon>
        <taxon>Cytophagales</taxon>
        <taxon>Flectobacillaceae</taxon>
        <taxon>Flectobacillus</taxon>
    </lineage>
</organism>
<feature type="transmembrane region" description="Helical" evidence="5">
    <location>
        <begin position="353"/>
        <end position="372"/>
    </location>
</feature>
<dbReference type="Proteomes" id="UP001225761">
    <property type="component" value="Unassembled WGS sequence"/>
</dbReference>
<feature type="transmembrane region" description="Helical" evidence="5">
    <location>
        <begin position="164"/>
        <end position="184"/>
    </location>
</feature>
<keyword evidence="3 5" id="KW-1133">Transmembrane helix</keyword>
<evidence type="ECO:0000256" key="4">
    <source>
        <dbReference type="ARBA" id="ARBA00023136"/>
    </source>
</evidence>
<reference evidence="7 8" key="1">
    <citation type="submission" date="2023-05" db="EMBL/GenBank/DDBJ databases">
        <title>Novel species of genus Flectobacillus isolated from stream in China.</title>
        <authorList>
            <person name="Lu H."/>
        </authorList>
    </citation>
    <scope>NUCLEOTIDE SEQUENCE [LARGE SCALE GENOMIC DNA]</scope>
    <source>
        <strain evidence="7 8">LFS242W</strain>
    </source>
</reference>
<gene>
    <name evidence="7" type="ORF">QM481_14200</name>
</gene>
<dbReference type="RefSeq" id="WP_283382224.1">
    <property type="nucleotide sequence ID" value="NZ_JASHIE010000009.1"/>
</dbReference>
<proteinExistence type="predicted"/>
<evidence type="ECO:0000256" key="2">
    <source>
        <dbReference type="ARBA" id="ARBA00022692"/>
    </source>
</evidence>
<protein>
    <submittedName>
        <fullName evidence="7">MFS transporter</fullName>
    </submittedName>
</protein>
<feature type="transmembrane region" description="Helical" evidence="5">
    <location>
        <begin position="71"/>
        <end position="98"/>
    </location>
</feature>
<dbReference type="SUPFAM" id="SSF103473">
    <property type="entry name" value="MFS general substrate transporter"/>
    <property type="match status" value="1"/>
</dbReference>
<dbReference type="PANTHER" id="PTHR23521">
    <property type="entry name" value="TRANSPORTER MFS SUPERFAMILY"/>
    <property type="match status" value="1"/>
</dbReference>
<feature type="transmembrane region" description="Helical" evidence="5">
    <location>
        <begin position="268"/>
        <end position="291"/>
    </location>
</feature>
<evidence type="ECO:0000256" key="3">
    <source>
        <dbReference type="ARBA" id="ARBA00022989"/>
    </source>
</evidence>
<evidence type="ECO:0000313" key="7">
    <source>
        <dbReference type="EMBL" id="MDI9875690.1"/>
    </source>
</evidence>
<feature type="transmembrane region" description="Helical" evidence="5">
    <location>
        <begin position="329"/>
        <end position="347"/>
    </location>
</feature>
<keyword evidence="8" id="KW-1185">Reference proteome</keyword>
<dbReference type="PROSITE" id="PS00216">
    <property type="entry name" value="SUGAR_TRANSPORT_1"/>
    <property type="match status" value="1"/>
</dbReference>
<evidence type="ECO:0000256" key="5">
    <source>
        <dbReference type="SAM" id="Phobius"/>
    </source>
</evidence>
<comment type="caution">
    <text evidence="7">The sequence shown here is derived from an EMBL/GenBank/DDBJ whole genome shotgun (WGS) entry which is preliminary data.</text>
</comment>
<dbReference type="Pfam" id="PF07690">
    <property type="entry name" value="MFS_1"/>
    <property type="match status" value="1"/>
</dbReference>
<dbReference type="PANTHER" id="PTHR23521:SF3">
    <property type="entry name" value="MFS TRANSPORTER"/>
    <property type="match status" value="1"/>
</dbReference>
<evidence type="ECO:0000256" key="1">
    <source>
        <dbReference type="ARBA" id="ARBA00004141"/>
    </source>
</evidence>
<dbReference type="InterPro" id="IPR020846">
    <property type="entry name" value="MFS_dom"/>
</dbReference>
<evidence type="ECO:0000313" key="8">
    <source>
        <dbReference type="Proteomes" id="UP001225761"/>
    </source>
</evidence>
<keyword evidence="4 5" id="KW-0472">Membrane</keyword>
<dbReference type="InterPro" id="IPR011701">
    <property type="entry name" value="MFS"/>
</dbReference>
<comment type="subcellular location">
    <subcellularLocation>
        <location evidence="1">Membrane</location>
        <topology evidence="1">Multi-pass membrane protein</topology>
    </subcellularLocation>
</comment>
<feature type="transmembrane region" description="Helical" evidence="5">
    <location>
        <begin position="136"/>
        <end position="158"/>
    </location>
</feature>
<dbReference type="Gene3D" id="1.20.1250.20">
    <property type="entry name" value="MFS general substrate transporter like domains"/>
    <property type="match status" value="1"/>
</dbReference>
<name>A0ABT6Z3I5_9BACT</name>
<feature type="domain" description="Major facilitator superfamily (MFS) profile" evidence="6">
    <location>
        <begin position="5"/>
        <end position="380"/>
    </location>
</feature>
<evidence type="ECO:0000259" key="6">
    <source>
        <dbReference type="PROSITE" id="PS50850"/>
    </source>
</evidence>
<feature type="transmembrane region" description="Helical" evidence="5">
    <location>
        <begin position="104"/>
        <end position="124"/>
    </location>
</feature>
<dbReference type="InterPro" id="IPR036259">
    <property type="entry name" value="MFS_trans_sf"/>
</dbReference>
<accession>A0ABT6Z3I5</accession>
<sequence>MKKNAKYIIAYALLLVTLAVNVSMPLFRVYAQNEGLNNGQTALVLASYIVGMLPCYIFLGGISDRIGRKKIMLLSVLFSLASTTVITFHPAVYTLIIARFCQGIALGLSMGTGTAYLTEILTLNQEEHPATQAANIASFSTAIGFSGGALTTTLLIIHEFTLVPLSYPVLIGLTIIGVLLMLFLPDLPPQGGKVMRLPYFPENALPVNIGIGVCWAVTGIVIAIIPGQLALIGLTTYAGFCLVLINWTGAFLQPFIRNFNPKKAVQIGYLLIPLGFGLVILGCYLSVLLIILIGASIIGMAAYGFSYLGGLAIIANIGGEQRARAVSGFMFVGYIGFGIPAIFLGYLSDALGIVRALVIFEVIIILIGLYFVRKVKYNQL</sequence>
<feature type="transmembrane region" description="Helical" evidence="5">
    <location>
        <begin position="237"/>
        <end position="256"/>
    </location>
</feature>